<dbReference type="PANTHER" id="PTHR14931">
    <property type="entry name" value="GENE 340-RELATED"/>
    <property type="match status" value="1"/>
</dbReference>
<feature type="compositionally biased region" description="Acidic residues" evidence="1">
    <location>
        <begin position="990"/>
        <end position="1004"/>
    </location>
</feature>
<feature type="compositionally biased region" description="Basic and acidic residues" evidence="1">
    <location>
        <begin position="474"/>
        <end position="509"/>
    </location>
</feature>
<feature type="region of interest" description="Disordered" evidence="1">
    <location>
        <begin position="601"/>
        <end position="1004"/>
    </location>
</feature>
<accession>A0A8J6AM59</accession>
<feature type="compositionally biased region" description="Basic and acidic residues" evidence="1">
    <location>
        <begin position="1322"/>
        <end position="1341"/>
    </location>
</feature>
<organism evidence="2 3">
    <name type="scientific">Galemys pyrenaicus</name>
    <name type="common">Iberian desman</name>
    <name type="synonym">Pyrenean desman</name>
    <dbReference type="NCBI Taxonomy" id="202257"/>
    <lineage>
        <taxon>Eukaryota</taxon>
        <taxon>Metazoa</taxon>
        <taxon>Chordata</taxon>
        <taxon>Craniata</taxon>
        <taxon>Vertebrata</taxon>
        <taxon>Euteleostomi</taxon>
        <taxon>Mammalia</taxon>
        <taxon>Eutheria</taxon>
        <taxon>Laurasiatheria</taxon>
        <taxon>Eulipotyphla</taxon>
        <taxon>Talpidae</taxon>
        <taxon>Galemys</taxon>
    </lineage>
</organism>
<feature type="compositionally biased region" description="Polar residues" evidence="1">
    <location>
        <begin position="951"/>
        <end position="960"/>
    </location>
</feature>
<comment type="caution">
    <text evidence="2">The sequence shown here is derived from an EMBL/GenBank/DDBJ whole genome shotgun (WGS) entry which is preliminary data.</text>
</comment>
<feature type="compositionally biased region" description="Basic and acidic residues" evidence="1">
    <location>
        <begin position="331"/>
        <end position="342"/>
    </location>
</feature>
<feature type="compositionally biased region" description="Basic and acidic residues" evidence="1">
    <location>
        <begin position="973"/>
        <end position="989"/>
    </location>
</feature>
<dbReference type="Pfam" id="PF15090">
    <property type="entry name" value="DUF4553"/>
    <property type="match status" value="1"/>
</dbReference>
<feature type="compositionally biased region" description="Low complexity" evidence="1">
    <location>
        <begin position="1411"/>
        <end position="1429"/>
    </location>
</feature>
<feature type="compositionally biased region" description="Low complexity" evidence="1">
    <location>
        <begin position="925"/>
        <end position="936"/>
    </location>
</feature>
<evidence type="ECO:0000256" key="1">
    <source>
        <dbReference type="SAM" id="MobiDB-lite"/>
    </source>
</evidence>
<feature type="region of interest" description="Disordered" evidence="1">
    <location>
        <begin position="464"/>
        <end position="588"/>
    </location>
</feature>
<feature type="compositionally biased region" description="Basic and acidic residues" evidence="1">
    <location>
        <begin position="871"/>
        <end position="881"/>
    </location>
</feature>
<feature type="compositionally biased region" description="Basic and acidic residues" evidence="1">
    <location>
        <begin position="789"/>
        <end position="799"/>
    </location>
</feature>
<dbReference type="OrthoDB" id="9941983at2759"/>
<feature type="compositionally biased region" description="Polar residues" evidence="1">
    <location>
        <begin position="1210"/>
        <end position="1220"/>
    </location>
</feature>
<evidence type="ECO:0008006" key="4">
    <source>
        <dbReference type="Google" id="ProtNLM"/>
    </source>
</evidence>
<feature type="compositionally biased region" description="Polar residues" evidence="1">
    <location>
        <begin position="514"/>
        <end position="537"/>
    </location>
</feature>
<dbReference type="InterPro" id="IPR028104">
    <property type="entry name" value="DUF4553"/>
</dbReference>
<name>A0A8J6AM59_GALPY</name>
<protein>
    <recommendedName>
        <fullName evidence="4">Ligand dependent nuclear receptor corepressor</fullName>
    </recommendedName>
</protein>
<feature type="compositionally biased region" description="Basic and acidic residues" evidence="1">
    <location>
        <begin position="728"/>
        <end position="737"/>
    </location>
</feature>
<dbReference type="Proteomes" id="UP000700334">
    <property type="component" value="Unassembled WGS sequence"/>
</dbReference>
<feature type="compositionally biased region" description="Polar residues" evidence="1">
    <location>
        <begin position="1394"/>
        <end position="1404"/>
    </location>
</feature>
<feature type="region of interest" description="Disordered" evidence="1">
    <location>
        <begin position="165"/>
        <end position="190"/>
    </location>
</feature>
<feature type="region of interest" description="Disordered" evidence="1">
    <location>
        <begin position="1281"/>
        <end position="1471"/>
    </location>
</feature>
<dbReference type="EMBL" id="JAGFMF010011406">
    <property type="protein sequence ID" value="KAG8523548.1"/>
    <property type="molecule type" value="Genomic_DNA"/>
</dbReference>
<feature type="compositionally biased region" description="Basic residues" evidence="1">
    <location>
        <begin position="1372"/>
        <end position="1384"/>
    </location>
</feature>
<dbReference type="PANTHER" id="PTHR14931:SF2">
    <property type="entry name" value="LIGAND DEPENDENT NUCLEAR RECEPTOR COREPRESSOR"/>
    <property type="match status" value="1"/>
</dbReference>
<feature type="region of interest" description="Disordered" evidence="1">
    <location>
        <begin position="1177"/>
        <end position="1222"/>
    </location>
</feature>
<feature type="compositionally biased region" description="Basic and acidic residues" evidence="1">
    <location>
        <begin position="698"/>
        <end position="709"/>
    </location>
</feature>
<feature type="region of interest" description="Disordered" evidence="1">
    <location>
        <begin position="294"/>
        <end position="342"/>
    </location>
</feature>
<sequence length="1471" mass="162228">MLLDKPLLQQIMNMSKALCDNRGPYVKLITVQFCENATEAIAVDSNNQSKSPLEKFMVKLCTHHQKQFIRVLNDLYTESQPDTEDRQPSDSGAMDASTCNAGCTQLSTKHKEQDAVCLDMKSPTSVDLFVDSSGSHSPLHLTEQALKEPPPDTNSVDGRENALTLVQKDSSELPTTNPTSGSSMDSSTLGYLTASNSSSLNSHHISKSLEGQATGQEQDTNVKICETGKDHMQSSALVESLITGKVAAENSEESNSDIISQRNSFKALSEEAWDSGFAGNSPRTADKENALQCSSKTSLHQDFEASEQDSRPKQDNHLHSLGRNKVGYHLHPSDKSQFDHSKDGWLTPSPMPAVHKASNGHSRTKMLSTSIKTARKSKRASGLRINDYDNQCDVVYISQPITECHFENQRSILSSRKTARKSTRGYFFNGDCCELPTVRTLARNVHSQEKASCSIMASEVSPKQTLIIPAPRPTVDDPHPRGDNPEEPSKEITSLKEGDQDASFEKESQEPEVCTSTNKQNLSSSPRSKETTISSLVCSLPAPLPDEDVPEGGSVVSAPIASELPSLGRDQQPDELLDTKEISIPQDYPLVPSTERIYEGASEDVVSRPHCSPETVCSEESLLDSEYQSLPVDFEPPLSLEKTEDNQSVSTEAKTEDTQELDTNPLLKESSTLTDGNPSEIEESEAAGCTEKLGGEGNDVKHPSEKDACDPIIDSPEENLDKKKKGKKFLEASDRCLRSQLSDSSSTDRCLRSQSSDSSSACPEMKVSKNAKRSKKDEYPGGTTAEDFLPDHFHTKALEDTENPSVHENTPEKGAEQESEGGGVITRQTLKNMLAKEVKEEGDNFPSGNPSATAGQPLPRERLEIYVQSKLGEKKANDPSERMPCTFPEQSKEKPGPLPTQDVEEAADEGNSTHTQLKGDADPVSSGAPELSSSGSDAAGQPKWVPRPARLTSSTYNLRNAHSLDSLDTPKVTLEKEAADEHPEPKENEASESGDPFDEGDVDTVVDDQPKFVEWCAEEENQELIANFNAQYMKVQKGWIQLEKETQPTPRARNKSDKLKEIWKSKKRSRKCRGSLEVQKFSPVQMLFMTNFKLSNVCKWFLETTETRSLVIVKKLNTRLPGDIPPVKHPLQKYSPSSLYPTSLQAERLKKHLKKFPGATPARNNWKTQKLWAKFRENPDQVEPEDGSDGSFSPNTEDMTEEVKEGRSSHPPTNSPTPASTRILRKYSNIRGKLRAQQRLIKNEKIESPFGLTAENKQSFKSVCINPLMSPKLALQVNADGFPVKPKNTDGVKGRKGKQIPETSPKTELQNKRKRTEGSSTQDKRDKASATKASKEKHSDAATKLPAAKKPAARDRVSPPPRKSSSKENKAKIQKKPTGKSCHPSRKEKENTNKKSTQQTTLETVTKPVKQKGSSESSSRSQKATSRKQSTGKSRARPLTKTPENSAAQRKRKLKPKLDSSHSKRRRLDAK</sequence>
<feature type="compositionally biased region" description="Polar residues" evidence="1">
    <location>
        <begin position="739"/>
        <end position="748"/>
    </location>
</feature>
<evidence type="ECO:0000313" key="3">
    <source>
        <dbReference type="Proteomes" id="UP000700334"/>
    </source>
</evidence>
<evidence type="ECO:0000313" key="2">
    <source>
        <dbReference type="EMBL" id="KAG8523548.1"/>
    </source>
</evidence>
<proteinExistence type="predicted"/>
<gene>
    <name evidence="2" type="ORF">J0S82_012160</name>
</gene>
<reference evidence="2" key="1">
    <citation type="journal article" date="2021" name="Evol. Appl.">
        <title>The genome of the Pyrenean desman and the effects of bottlenecks and inbreeding on the genomic landscape of an endangered species.</title>
        <authorList>
            <person name="Escoda L."/>
            <person name="Castresana J."/>
        </authorList>
    </citation>
    <scope>NUCLEOTIDE SEQUENCE</scope>
    <source>
        <strain evidence="2">IBE-C5619</strain>
    </source>
</reference>
<feature type="compositionally biased region" description="Polar residues" evidence="1">
    <location>
        <begin position="172"/>
        <end position="190"/>
    </location>
</feature>
<feature type="compositionally biased region" description="Basic and acidic residues" evidence="1">
    <location>
        <begin position="299"/>
        <end position="318"/>
    </location>
</feature>
<keyword evidence="3" id="KW-1185">Reference proteome</keyword>